<evidence type="ECO:0000313" key="2">
    <source>
        <dbReference type="EMBL" id="RTY38183.1"/>
    </source>
</evidence>
<dbReference type="Proteomes" id="UP000279908">
    <property type="component" value="Unassembled WGS sequence"/>
</dbReference>
<feature type="compositionally biased region" description="Basic and acidic residues" evidence="1">
    <location>
        <begin position="140"/>
        <end position="149"/>
    </location>
</feature>
<protein>
    <recommendedName>
        <fullName evidence="4">HEAT repeat domain-containing protein</fullName>
    </recommendedName>
</protein>
<comment type="caution">
    <text evidence="2">The sequence shown here is derived from an EMBL/GenBank/DDBJ whole genome shotgun (WGS) entry which is preliminary data.</text>
</comment>
<reference evidence="2 3" key="1">
    <citation type="submission" date="2018-12" db="EMBL/GenBank/DDBJ databases">
        <authorList>
            <person name="Lunina O.N."/>
            <person name="Grouzdev D.S."/>
            <person name="Gorlenko V.M."/>
            <person name="Savvichev A.S."/>
        </authorList>
    </citation>
    <scope>NUCLEOTIDE SEQUENCE [LARGE SCALE GENOMIC DNA]</scope>
    <source>
        <strain evidence="2 3">BrKhr-17</strain>
    </source>
</reference>
<sequence length="191" mass="21962">MGLDIHELLTTMAGEKPENNTRRDAVRELARSWSRDPAMLEWMAQRREFECEPFVRKLAEQELSLSDEVMGGTLAWLMRRAFFDAQERVRRDALIEILRGWGHRPKVKTWVVAMTEEAENLHIRETLLEHTMMMEHLDKSTRKAAEKKLASSKAERRRHSNLEDGIGTTGTAIETEKGGTASPTELLFSNN</sequence>
<dbReference type="RefSeq" id="WP_126384406.1">
    <property type="nucleotide sequence ID" value="NZ_RXYK01000006.1"/>
</dbReference>
<accession>A0A432AVD9</accession>
<dbReference type="AlphaFoldDB" id="A0A432AVD9"/>
<proteinExistence type="predicted"/>
<feature type="region of interest" description="Disordered" evidence="1">
    <location>
        <begin position="140"/>
        <end position="191"/>
    </location>
</feature>
<organism evidence="2 3">
    <name type="scientific">Chlorobium phaeovibrioides</name>
    <dbReference type="NCBI Taxonomy" id="1094"/>
    <lineage>
        <taxon>Bacteria</taxon>
        <taxon>Pseudomonadati</taxon>
        <taxon>Chlorobiota</taxon>
        <taxon>Chlorobiia</taxon>
        <taxon>Chlorobiales</taxon>
        <taxon>Chlorobiaceae</taxon>
        <taxon>Chlorobium/Pelodictyon group</taxon>
        <taxon>Chlorobium</taxon>
    </lineage>
</organism>
<evidence type="ECO:0008006" key="4">
    <source>
        <dbReference type="Google" id="ProtNLM"/>
    </source>
</evidence>
<evidence type="ECO:0000256" key="1">
    <source>
        <dbReference type="SAM" id="MobiDB-lite"/>
    </source>
</evidence>
<gene>
    <name evidence="2" type="ORF">EKD02_05660</name>
</gene>
<name>A0A432AVD9_CHLPH</name>
<dbReference type="EMBL" id="RXYK01000006">
    <property type="protein sequence ID" value="RTY38183.1"/>
    <property type="molecule type" value="Genomic_DNA"/>
</dbReference>
<evidence type="ECO:0000313" key="3">
    <source>
        <dbReference type="Proteomes" id="UP000279908"/>
    </source>
</evidence>
<feature type="compositionally biased region" description="Low complexity" evidence="1">
    <location>
        <begin position="165"/>
        <end position="181"/>
    </location>
</feature>